<comment type="caution">
    <text evidence="4">The sequence shown here is derived from an EMBL/GenBank/DDBJ whole genome shotgun (WGS) entry which is preliminary data.</text>
</comment>
<dbReference type="PANTHER" id="PTHR43800:SF1">
    <property type="entry name" value="PEPTIDYL-LYSINE N-ACETYLTRANSFERASE YJAB"/>
    <property type="match status" value="1"/>
</dbReference>
<dbReference type="PROSITE" id="PS51186">
    <property type="entry name" value="GNAT"/>
    <property type="match status" value="1"/>
</dbReference>
<reference evidence="4 5" key="1">
    <citation type="submission" date="2016-04" db="EMBL/GenBank/DDBJ databases">
        <title>ATOL: Assembling a taxonomically balanced genome-scale reconstruction of the evolutionary history of the Enterobacteriaceae.</title>
        <authorList>
            <person name="Plunkett G.III."/>
            <person name="Neeno-Eckwall E.C."/>
            <person name="Glasner J.D."/>
            <person name="Perna N.T."/>
        </authorList>
    </citation>
    <scope>NUCLEOTIDE SEQUENCE [LARGE SCALE GENOMIC DNA]</scope>
    <source>
        <strain evidence="4 5">ATCC 35613</strain>
    </source>
</reference>
<dbReference type="RefSeq" id="WP_068910128.1">
    <property type="nucleotide sequence ID" value="NZ_LXEW01000048.1"/>
</dbReference>
<keyword evidence="2 4" id="KW-0012">Acyltransferase</keyword>
<sequence length="171" mass="19523">MYVIRLANVSDARLLPDIEKSAAQIFLGHEKFSWIAQGNVQTEQDHLNFIQRKMEWVAVNGSDEPIGFINVEKQVNSLHICELSVCQQWQGQGIGKQLVNHIIDLALAQKIPAISLTTFCDIPWNAPYYQRLGFHIIKHENLTNELKSILQHEMDAGFQVDERCAMIKIVN</sequence>
<gene>
    <name evidence="4" type="ORF">M998_3597</name>
</gene>
<dbReference type="Gene3D" id="3.40.630.30">
    <property type="match status" value="1"/>
</dbReference>
<dbReference type="OrthoDB" id="572496at2"/>
<feature type="domain" description="N-acetyltransferase" evidence="3">
    <location>
        <begin position="2"/>
        <end position="155"/>
    </location>
</feature>
<dbReference type="EMBL" id="LXEW01000048">
    <property type="protein sequence ID" value="OAT48162.1"/>
    <property type="molecule type" value="Genomic_DNA"/>
</dbReference>
<name>A0A1B7JJY5_9GAMM</name>
<dbReference type="InterPro" id="IPR016181">
    <property type="entry name" value="Acyl_CoA_acyltransferase"/>
</dbReference>
<dbReference type="GO" id="GO:0016747">
    <property type="term" value="F:acyltransferase activity, transferring groups other than amino-acyl groups"/>
    <property type="evidence" value="ECO:0007669"/>
    <property type="project" value="InterPro"/>
</dbReference>
<accession>A0A1B7JJY5</accession>
<evidence type="ECO:0000256" key="1">
    <source>
        <dbReference type="ARBA" id="ARBA00022679"/>
    </source>
</evidence>
<dbReference type="InterPro" id="IPR000182">
    <property type="entry name" value="GNAT_dom"/>
</dbReference>
<dbReference type="PANTHER" id="PTHR43800">
    <property type="entry name" value="PEPTIDYL-LYSINE N-ACETYLTRANSFERASE YJAB"/>
    <property type="match status" value="1"/>
</dbReference>
<evidence type="ECO:0000256" key="2">
    <source>
        <dbReference type="ARBA" id="ARBA00023315"/>
    </source>
</evidence>
<dbReference type="AlphaFoldDB" id="A0A1B7JJY5"/>
<evidence type="ECO:0000259" key="3">
    <source>
        <dbReference type="PROSITE" id="PS51186"/>
    </source>
</evidence>
<dbReference type="Pfam" id="PF00583">
    <property type="entry name" value="Acetyltransf_1"/>
    <property type="match status" value="1"/>
</dbReference>
<dbReference type="CDD" id="cd04301">
    <property type="entry name" value="NAT_SF"/>
    <property type="match status" value="1"/>
</dbReference>
<keyword evidence="5" id="KW-1185">Reference proteome</keyword>
<evidence type="ECO:0000313" key="5">
    <source>
        <dbReference type="Proteomes" id="UP000078224"/>
    </source>
</evidence>
<dbReference type="Proteomes" id="UP000078224">
    <property type="component" value="Unassembled WGS sequence"/>
</dbReference>
<keyword evidence="1 4" id="KW-0808">Transferase</keyword>
<protein>
    <submittedName>
        <fullName evidence="4">Histone acetyltransferase</fullName>
        <ecNumber evidence="4">2.3.1.-</ecNumber>
    </submittedName>
</protein>
<dbReference type="SUPFAM" id="SSF55729">
    <property type="entry name" value="Acyl-CoA N-acyltransferases (Nat)"/>
    <property type="match status" value="1"/>
</dbReference>
<organism evidence="4 5">
    <name type="scientific">Providencia heimbachae ATCC 35613</name>
    <dbReference type="NCBI Taxonomy" id="1354272"/>
    <lineage>
        <taxon>Bacteria</taxon>
        <taxon>Pseudomonadati</taxon>
        <taxon>Pseudomonadota</taxon>
        <taxon>Gammaproteobacteria</taxon>
        <taxon>Enterobacterales</taxon>
        <taxon>Morganellaceae</taxon>
        <taxon>Providencia</taxon>
    </lineage>
</organism>
<dbReference type="PATRIC" id="fig|1354272.4.peg.3676"/>
<proteinExistence type="predicted"/>
<dbReference type="EC" id="2.3.1.-" evidence="4"/>
<evidence type="ECO:0000313" key="4">
    <source>
        <dbReference type="EMBL" id="OAT48162.1"/>
    </source>
</evidence>